<evidence type="ECO:0000313" key="2">
    <source>
        <dbReference type="EMBL" id="MEO3956087.1"/>
    </source>
</evidence>
<evidence type="ECO:0000313" key="3">
    <source>
        <dbReference type="Proteomes" id="UP001438292"/>
    </source>
</evidence>
<dbReference type="Gene3D" id="3.10.20.30">
    <property type="match status" value="1"/>
</dbReference>
<dbReference type="CDD" id="cd00207">
    <property type="entry name" value="fer2"/>
    <property type="match status" value="1"/>
</dbReference>
<dbReference type="EMBL" id="JBDQQU010000017">
    <property type="protein sequence ID" value="MEO3956087.1"/>
    <property type="molecule type" value="Genomic_DNA"/>
</dbReference>
<name>A0ABV0H7Y3_9NEIS</name>
<accession>A0ABV0H7Y3</accession>
<reference evidence="2 3" key="1">
    <citation type="submission" date="2024-05" db="EMBL/GenBank/DDBJ databases">
        <authorList>
            <person name="De Oliveira J.P."/>
            <person name="Noriler S.A."/>
            <person name="De Oliveira A.G."/>
            <person name="Sipoli D.S."/>
        </authorList>
    </citation>
    <scope>NUCLEOTIDE SEQUENCE [LARGE SCALE GENOMIC DNA]</scope>
    <source>
        <strain evidence="2 3">LABIM186</strain>
    </source>
</reference>
<dbReference type="SUPFAM" id="SSF54292">
    <property type="entry name" value="2Fe-2S ferredoxin-like"/>
    <property type="match status" value="1"/>
</dbReference>
<dbReference type="RefSeq" id="WP_346193967.1">
    <property type="nucleotide sequence ID" value="NZ_JBDJHV010000006.1"/>
</dbReference>
<organism evidence="2 3">
    <name type="scientific">Chromobacterium piscinae</name>
    <dbReference type="NCBI Taxonomy" id="686831"/>
    <lineage>
        <taxon>Bacteria</taxon>
        <taxon>Pseudomonadati</taxon>
        <taxon>Pseudomonadota</taxon>
        <taxon>Betaproteobacteria</taxon>
        <taxon>Neisseriales</taxon>
        <taxon>Chromobacteriaceae</taxon>
        <taxon>Chromobacterium</taxon>
    </lineage>
</organism>
<dbReference type="Pfam" id="PF00111">
    <property type="entry name" value="Fer2"/>
    <property type="match status" value="1"/>
</dbReference>
<gene>
    <name evidence="2" type="ORF">ABH309_16690</name>
</gene>
<dbReference type="PROSITE" id="PS00197">
    <property type="entry name" value="2FE2S_FER_1"/>
    <property type="match status" value="1"/>
</dbReference>
<keyword evidence="3" id="KW-1185">Reference proteome</keyword>
<protein>
    <submittedName>
        <fullName evidence="2">2Fe-2S iron-sulfur cluster-binding protein</fullName>
    </submittedName>
</protein>
<dbReference type="Proteomes" id="UP001438292">
    <property type="component" value="Unassembled WGS sequence"/>
</dbReference>
<evidence type="ECO:0000259" key="1">
    <source>
        <dbReference type="PROSITE" id="PS51085"/>
    </source>
</evidence>
<dbReference type="InterPro" id="IPR006058">
    <property type="entry name" value="2Fe2S_fd_BS"/>
</dbReference>
<feature type="domain" description="2Fe-2S ferredoxin-type" evidence="1">
    <location>
        <begin position="2"/>
        <end position="101"/>
    </location>
</feature>
<proteinExistence type="predicted"/>
<dbReference type="InterPro" id="IPR001041">
    <property type="entry name" value="2Fe-2S_ferredoxin-type"/>
</dbReference>
<dbReference type="InterPro" id="IPR012675">
    <property type="entry name" value="Beta-grasp_dom_sf"/>
</dbReference>
<dbReference type="InterPro" id="IPR036010">
    <property type="entry name" value="2Fe-2S_ferredoxin-like_sf"/>
</dbReference>
<sequence length="204" mass="21746">MPTIIFEYPQGEWTAEAPAGGALASVCDVAESPVPFHCRSGNCGTCRVAILEGEALLEAADGKERGVLATLGLSAPAHRLACQVKVGEGTGQIRVRPLSPRMPRAGGLKVPVRRDAEAGRLLVRLSDERTGEIAIPGVSEPEADAVVVIEFQPLGEKRAREVIARIVDCEPDGDPGLYLVELELLEQDELLMELFRENAAATPS</sequence>
<comment type="caution">
    <text evidence="2">The sequence shown here is derived from an EMBL/GenBank/DDBJ whole genome shotgun (WGS) entry which is preliminary data.</text>
</comment>
<dbReference type="PROSITE" id="PS51085">
    <property type="entry name" value="2FE2S_FER_2"/>
    <property type="match status" value="1"/>
</dbReference>